<evidence type="ECO:0000313" key="8">
    <source>
        <dbReference type="EMBL" id="MDQ0275083.1"/>
    </source>
</evidence>
<dbReference type="Gene3D" id="3.90.79.10">
    <property type="entry name" value="Nucleoside Triphosphate Pyrophosphohydrolase"/>
    <property type="match status" value="1"/>
</dbReference>
<dbReference type="PROSITE" id="PS51462">
    <property type="entry name" value="NUDIX"/>
    <property type="match status" value="1"/>
</dbReference>
<keyword evidence="6" id="KW-0464">Manganese</keyword>
<dbReference type="RefSeq" id="WP_307495139.1">
    <property type="nucleotide sequence ID" value="NZ_JAUSTN010000005.1"/>
</dbReference>
<comment type="caution">
    <text evidence="8">The sequence shown here is derived from an EMBL/GenBank/DDBJ whole genome shotgun (WGS) entry which is preliminary data.</text>
</comment>
<keyword evidence="3" id="KW-0479">Metal-binding</keyword>
<accession>A0ABU0AUX6</accession>
<keyword evidence="9" id="KW-1185">Reference proteome</keyword>
<keyword evidence="4" id="KW-0378">Hydrolase</keyword>
<dbReference type="EMBL" id="JAUSTN010000005">
    <property type="protein sequence ID" value="MDQ0275083.1"/>
    <property type="molecule type" value="Genomic_DNA"/>
</dbReference>
<feature type="domain" description="Nudix hydrolase" evidence="7">
    <location>
        <begin position="27"/>
        <end position="160"/>
    </location>
</feature>
<dbReference type="SUPFAM" id="SSF55811">
    <property type="entry name" value="Nudix"/>
    <property type="match status" value="1"/>
</dbReference>
<evidence type="ECO:0000313" key="9">
    <source>
        <dbReference type="Proteomes" id="UP001236559"/>
    </source>
</evidence>
<evidence type="ECO:0000256" key="3">
    <source>
        <dbReference type="ARBA" id="ARBA00022723"/>
    </source>
</evidence>
<evidence type="ECO:0000256" key="4">
    <source>
        <dbReference type="ARBA" id="ARBA00022801"/>
    </source>
</evidence>
<evidence type="ECO:0000256" key="2">
    <source>
        <dbReference type="ARBA" id="ARBA00001946"/>
    </source>
</evidence>
<organism evidence="8 9">
    <name type="scientific">Peptoniphilus koenoeneniae</name>
    <dbReference type="NCBI Taxonomy" id="507751"/>
    <lineage>
        <taxon>Bacteria</taxon>
        <taxon>Bacillati</taxon>
        <taxon>Bacillota</taxon>
        <taxon>Tissierellia</taxon>
        <taxon>Tissierellales</taxon>
        <taxon>Peptoniphilaceae</taxon>
        <taxon>Peptoniphilus</taxon>
    </lineage>
</organism>
<dbReference type="InterPro" id="IPR015797">
    <property type="entry name" value="NUDIX_hydrolase-like_dom_sf"/>
</dbReference>
<keyword evidence="5" id="KW-0460">Magnesium</keyword>
<comment type="cofactor">
    <cofactor evidence="1">
        <name>Mn(2+)</name>
        <dbReference type="ChEBI" id="CHEBI:29035"/>
    </cofactor>
</comment>
<name>A0ABU0AUX6_9FIRM</name>
<proteinExistence type="predicted"/>
<sequence>MNQLNKINLEKIIEILRDHKPLPVDVKKRYAVLIPLILVDGEIHVLFERRSDSLRTQPGEVSFPGGKIEAFEEEKEAAIRETCEELLIEKNKIKIFAQGNFLVNPNREIIYTFIGLIDEEFYKIKANKDEVSYVFTVPLSFFLENSPDAYKTSIKITKEPGFPYDLIPNGENYKFKRYGEIVEFYHYKEEIIWGFTAKMIRNFTDIISQKFTKI</sequence>
<evidence type="ECO:0000256" key="5">
    <source>
        <dbReference type="ARBA" id="ARBA00022842"/>
    </source>
</evidence>
<evidence type="ECO:0000259" key="7">
    <source>
        <dbReference type="PROSITE" id="PS51462"/>
    </source>
</evidence>
<evidence type="ECO:0000256" key="1">
    <source>
        <dbReference type="ARBA" id="ARBA00001936"/>
    </source>
</evidence>
<dbReference type="InterPro" id="IPR000086">
    <property type="entry name" value="NUDIX_hydrolase_dom"/>
</dbReference>
<dbReference type="PANTHER" id="PTHR12992">
    <property type="entry name" value="NUDIX HYDROLASE"/>
    <property type="match status" value="1"/>
</dbReference>
<dbReference type="InterPro" id="IPR045121">
    <property type="entry name" value="CoAse"/>
</dbReference>
<comment type="cofactor">
    <cofactor evidence="2">
        <name>Mg(2+)</name>
        <dbReference type="ChEBI" id="CHEBI:18420"/>
    </cofactor>
</comment>
<protein>
    <submittedName>
        <fullName evidence="8">8-oxo-dGTP pyrophosphatase MutT (NUDIX family)</fullName>
    </submittedName>
</protein>
<evidence type="ECO:0000256" key="6">
    <source>
        <dbReference type="ARBA" id="ARBA00023211"/>
    </source>
</evidence>
<dbReference type="PANTHER" id="PTHR12992:SF11">
    <property type="entry name" value="MITOCHONDRIAL COENZYME A DIPHOSPHATASE NUDT8"/>
    <property type="match status" value="1"/>
</dbReference>
<dbReference type="Pfam" id="PF00293">
    <property type="entry name" value="NUDIX"/>
    <property type="match status" value="1"/>
</dbReference>
<dbReference type="Proteomes" id="UP001236559">
    <property type="component" value="Unassembled WGS sequence"/>
</dbReference>
<dbReference type="CDD" id="cd03426">
    <property type="entry name" value="NUDIX_CoAse_Nudt7"/>
    <property type="match status" value="1"/>
</dbReference>
<gene>
    <name evidence="8" type="ORF">J2S72_001107</name>
</gene>
<reference evidence="8 9" key="1">
    <citation type="submission" date="2023-07" db="EMBL/GenBank/DDBJ databases">
        <title>Genomic Encyclopedia of Type Strains, Phase IV (KMG-IV): sequencing the most valuable type-strain genomes for metagenomic binning, comparative biology and taxonomic classification.</title>
        <authorList>
            <person name="Goeker M."/>
        </authorList>
    </citation>
    <scope>NUCLEOTIDE SEQUENCE [LARGE SCALE GENOMIC DNA]</scope>
    <source>
        <strain evidence="8 9">DSM 22616</strain>
    </source>
</reference>